<accession>A0A4Q5LAJ2</accession>
<keyword evidence="1" id="KW-0732">Signal</keyword>
<evidence type="ECO:0000313" key="4">
    <source>
        <dbReference type="Proteomes" id="UP000294155"/>
    </source>
</evidence>
<proteinExistence type="predicted"/>
<evidence type="ECO:0000259" key="2">
    <source>
        <dbReference type="Pfam" id="PF13568"/>
    </source>
</evidence>
<dbReference type="AlphaFoldDB" id="A0A4Q5LAJ2"/>
<feature type="signal peptide" evidence="1">
    <location>
        <begin position="1"/>
        <end position="36"/>
    </location>
</feature>
<protein>
    <submittedName>
        <fullName evidence="3">PorT family protein</fullName>
    </submittedName>
</protein>
<dbReference type="Pfam" id="PF13568">
    <property type="entry name" value="OMP_b-brl_2"/>
    <property type="match status" value="1"/>
</dbReference>
<sequence length="261" mass="28942">MATPHVRYKLHLHRSKISRLALLALVACGLPLAAQAQKSSRASKGNRGQVKSITVDNLPGYDDKWFHPGMFIAPNFSRYKIEQSRAYTQARNVSANSIISPGLSVGFIADARLAPNFNLRFTPGASFVTRQVEFKPFGYSPADSILTQEIGGTQIDLPLLLKFKSDRRRNTRVYVVGGVRSSVGVGNRRKDPARNLLRATASDFAIEYGVGLDLFYPLFKFAPELRFSNGLTNLLVPGKDVYSRSLQSMKSNTVTLYLNIE</sequence>
<feature type="chain" id="PRO_5020782433" evidence="1">
    <location>
        <begin position="37"/>
        <end position="261"/>
    </location>
</feature>
<organism evidence="3 4">
    <name type="scientific">Hymenobacter persicinus</name>
    <dbReference type="NCBI Taxonomy" id="2025506"/>
    <lineage>
        <taxon>Bacteria</taxon>
        <taxon>Pseudomonadati</taxon>
        <taxon>Bacteroidota</taxon>
        <taxon>Cytophagia</taxon>
        <taxon>Cytophagales</taxon>
        <taxon>Hymenobacteraceae</taxon>
        <taxon>Hymenobacter</taxon>
    </lineage>
</organism>
<dbReference type="Proteomes" id="UP000294155">
    <property type="component" value="Unassembled WGS sequence"/>
</dbReference>
<evidence type="ECO:0000313" key="3">
    <source>
        <dbReference type="EMBL" id="RYU79020.1"/>
    </source>
</evidence>
<dbReference type="EMBL" id="SEWE01000022">
    <property type="protein sequence ID" value="RYU79020.1"/>
    <property type="molecule type" value="Genomic_DNA"/>
</dbReference>
<dbReference type="OrthoDB" id="1467485at2"/>
<feature type="domain" description="Outer membrane protein beta-barrel" evidence="2">
    <location>
        <begin position="69"/>
        <end position="235"/>
    </location>
</feature>
<comment type="caution">
    <text evidence="3">The sequence shown here is derived from an EMBL/GenBank/DDBJ whole genome shotgun (WGS) entry which is preliminary data.</text>
</comment>
<reference evidence="3 4" key="1">
    <citation type="submission" date="2019-02" db="EMBL/GenBank/DDBJ databases">
        <title>Bacterial novel species isolated from soil.</title>
        <authorList>
            <person name="Jung H.-Y."/>
        </authorList>
    </citation>
    <scope>NUCLEOTIDE SEQUENCE [LARGE SCALE GENOMIC DNA]</scope>
    <source>
        <strain evidence="3 4">1-3-3-3</strain>
    </source>
</reference>
<dbReference type="InterPro" id="IPR025665">
    <property type="entry name" value="Beta-barrel_OMP_2"/>
</dbReference>
<evidence type="ECO:0000256" key="1">
    <source>
        <dbReference type="SAM" id="SignalP"/>
    </source>
</evidence>
<gene>
    <name evidence="3" type="ORF">EWM57_11700</name>
</gene>
<name>A0A4Q5LAJ2_9BACT</name>
<keyword evidence="4" id="KW-1185">Reference proteome</keyword>